<name>A0ABU3RVC9_9MICO</name>
<evidence type="ECO:0000313" key="2">
    <source>
        <dbReference type="EMBL" id="MDU0326829.1"/>
    </source>
</evidence>
<protein>
    <submittedName>
        <fullName evidence="2">Uncharacterized protein</fullName>
    </submittedName>
</protein>
<feature type="region of interest" description="Disordered" evidence="1">
    <location>
        <begin position="39"/>
        <end position="88"/>
    </location>
</feature>
<comment type="caution">
    <text evidence="2">The sequence shown here is derived from an EMBL/GenBank/DDBJ whole genome shotgun (WGS) entry which is preliminary data.</text>
</comment>
<evidence type="ECO:0000256" key="1">
    <source>
        <dbReference type="SAM" id="MobiDB-lite"/>
    </source>
</evidence>
<proteinExistence type="predicted"/>
<sequence>MTASLSDGYVFANGGTTFTDVTGSNGSITLPDISVPASGGTSTVSATASGANSTSSSLGSVEPSTPVYVKNGTRQSSSGIPSGSKPVGGSLYVSPSGDLLDAADGGRVLSRDVAVCGEIASTSGAWSIPVLKADGSCVWVFNGNERGTVNVPNGSSPSAGSSFITSDGREIRGDDGTVRLTGVKSHGTYFGGSQSTMAFALQDGSFVYLESNTVKTAVGIPAGSAPACGRFFLSPAGVLIDGADGSTVASNIASYGVLSIDNSSWLLTARKKTGAAVVVRPGSEVFAAGVPNGSIPIGAGVFLASDGRLIDGLNAGAVLATGVSTPGAFAVLPDSWRIPLAAAATSASTITNGTTQAVSGMPSGSTPAVGTLYLTPGGDLVDAANNWSVVSSNIVAFGQSAADRQNWAVPARKADGTAIYVFNGREYSTTGVPSGSTPNAGSSFIAPDGREISGNDGTVRLTGVAVAGGVYFDGTDYFLPFVKTDGSFVFLRNNTAVTAVGVPSGSAPVAARLFLTPDGGLIEGSNGSVIASSVASFGRIATRNGAWVLPVVKTDGSASTVSSSGEVAASGVPSGSTPVAAGLFRTPGGSIVDGLNGGSTLASDAVLVGTYRELYSSSWTLALGIKSNGC</sequence>
<reference evidence="2 3" key="1">
    <citation type="submission" date="2023-09" db="EMBL/GenBank/DDBJ databases">
        <title>Microbacterium fusihabitans sp. nov., Microbacterium phycihabitans sp. nov., and Microbacterium cervinum sp. nov., isolated from dried seaweeds of beach.</title>
        <authorList>
            <person name="Lee S.D."/>
        </authorList>
    </citation>
    <scope>NUCLEOTIDE SEQUENCE [LARGE SCALE GENOMIC DNA]</scope>
    <source>
        <strain evidence="2 3">KSW2-21</strain>
    </source>
</reference>
<accession>A0ABU3RVC9</accession>
<dbReference type="EMBL" id="JAWDIU010000002">
    <property type="protein sequence ID" value="MDU0326829.1"/>
    <property type="molecule type" value="Genomic_DNA"/>
</dbReference>
<keyword evidence="3" id="KW-1185">Reference proteome</keyword>
<evidence type="ECO:0000313" key="3">
    <source>
        <dbReference type="Proteomes" id="UP001256673"/>
    </source>
</evidence>
<dbReference type="Proteomes" id="UP001256673">
    <property type="component" value="Unassembled WGS sequence"/>
</dbReference>
<gene>
    <name evidence="2" type="ORF">RWH43_08690</name>
</gene>
<feature type="compositionally biased region" description="Polar residues" evidence="1">
    <location>
        <begin position="72"/>
        <end position="81"/>
    </location>
</feature>
<dbReference type="RefSeq" id="WP_316001235.1">
    <property type="nucleotide sequence ID" value="NZ_JAWDIU010000002.1"/>
</dbReference>
<organism evidence="2 3">
    <name type="scientific">Microbacterium algihabitans</name>
    <dbReference type="NCBI Taxonomy" id="3075992"/>
    <lineage>
        <taxon>Bacteria</taxon>
        <taxon>Bacillati</taxon>
        <taxon>Actinomycetota</taxon>
        <taxon>Actinomycetes</taxon>
        <taxon>Micrococcales</taxon>
        <taxon>Microbacteriaceae</taxon>
        <taxon>Microbacterium</taxon>
    </lineage>
</organism>
<feature type="compositionally biased region" description="Low complexity" evidence="1">
    <location>
        <begin position="39"/>
        <end position="60"/>
    </location>
</feature>